<dbReference type="PANTHER" id="PTHR48207">
    <property type="entry name" value="SUCCINATE--HYDROXYMETHYLGLUTARATE COA-TRANSFERASE"/>
    <property type="match status" value="1"/>
</dbReference>
<proteinExistence type="predicted"/>
<dbReference type="SUPFAM" id="SSF89796">
    <property type="entry name" value="CoA-transferase family III (CaiB/BaiF)"/>
    <property type="match status" value="1"/>
</dbReference>
<dbReference type="GO" id="GO:0016740">
    <property type="term" value="F:transferase activity"/>
    <property type="evidence" value="ECO:0007669"/>
    <property type="project" value="UniProtKB-KW"/>
</dbReference>
<dbReference type="InterPro" id="IPR050483">
    <property type="entry name" value="CoA-transferase_III_domain"/>
</dbReference>
<evidence type="ECO:0000313" key="3">
    <source>
        <dbReference type="Proteomes" id="UP001589693"/>
    </source>
</evidence>
<dbReference type="Pfam" id="PF02515">
    <property type="entry name" value="CoA_transf_3"/>
    <property type="match status" value="1"/>
</dbReference>
<gene>
    <name evidence="2" type="ORF">ACFFQA_02625</name>
</gene>
<dbReference type="InterPro" id="IPR023606">
    <property type="entry name" value="CoA-Trfase_III_dom_1_sf"/>
</dbReference>
<dbReference type="InterPro" id="IPR003673">
    <property type="entry name" value="CoA-Trfase_fam_III"/>
</dbReference>
<keyword evidence="1 2" id="KW-0808">Transferase</keyword>
<keyword evidence="3" id="KW-1185">Reference proteome</keyword>
<comment type="caution">
    <text evidence="2">The sequence shown here is derived from an EMBL/GenBank/DDBJ whole genome shotgun (WGS) entry which is preliminary data.</text>
</comment>
<protein>
    <submittedName>
        <fullName evidence="2">CaiB/BaiF CoA transferase family protein</fullName>
    </submittedName>
</protein>
<organism evidence="2 3">
    <name type="scientific">Allokutzneria oryzae</name>
    <dbReference type="NCBI Taxonomy" id="1378989"/>
    <lineage>
        <taxon>Bacteria</taxon>
        <taxon>Bacillati</taxon>
        <taxon>Actinomycetota</taxon>
        <taxon>Actinomycetes</taxon>
        <taxon>Pseudonocardiales</taxon>
        <taxon>Pseudonocardiaceae</taxon>
        <taxon>Allokutzneria</taxon>
    </lineage>
</organism>
<evidence type="ECO:0000256" key="1">
    <source>
        <dbReference type="ARBA" id="ARBA00022679"/>
    </source>
</evidence>
<dbReference type="Gene3D" id="3.30.1540.10">
    <property type="entry name" value="formyl-coa transferase, domain 3"/>
    <property type="match status" value="1"/>
</dbReference>
<name>A0ABV5ZPN4_9PSEU</name>
<dbReference type="EMBL" id="JBHLZU010000002">
    <property type="protein sequence ID" value="MFB9902826.1"/>
    <property type="molecule type" value="Genomic_DNA"/>
</dbReference>
<dbReference type="PANTHER" id="PTHR48207:SF3">
    <property type="entry name" value="SUCCINATE--HYDROXYMETHYLGLUTARATE COA-TRANSFERASE"/>
    <property type="match status" value="1"/>
</dbReference>
<sequence length="398" mass="41245">MRAPGPLSGIRVADLSRVLAGPYATMLLADMGAEVVKIEQPGVGDETRSWGPPHAGGEAAYYLALNRGKRSLAIDMKDPETLALTRELCLRSDVVVQNFRPGVADRLGLGAAELRAANPALVYCSVSGFGARREPVDRPGFDAVIQAESGLMAMTGEEPTKVGVAVTDVLAALNAAVGVLGALYRRTATGQGDHVEVSLLDSALSGMVNLAQTAIVSGEDPVRHGNAHPSIVPYQAFHTADGQIMVAAGNDVLFRALCTALDLPGLATDPRYATNPDRVANRASLVPVIQARLSTRDSSHWVDVLMAHGVPVGEIRGVRDALAAAARAGDPATVTVLHPTAGPLDLVRAGFSVTGQSVGLPPPLLGEHSVEVLTELGVPSSRIAALSEAGLIGTQENA</sequence>
<reference evidence="2 3" key="1">
    <citation type="submission" date="2024-09" db="EMBL/GenBank/DDBJ databases">
        <authorList>
            <person name="Sun Q."/>
            <person name="Mori K."/>
        </authorList>
    </citation>
    <scope>NUCLEOTIDE SEQUENCE [LARGE SCALE GENOMIC DNA]</scope>
    <source>
        <strain evidence="2 3">TBRC 7907</strain>
    </source>
</reference>
<dbReference type="Proteomes" id="UP001589693">
    <property type="component" value="Unassembled WGS sequence"/>
</dbReference>
<accession>A0ABV5ZPN4</accession>
<dbReference type="RefSeq" id="WP_377849931.1">
    <property type="nucleotide sequence ID" value="NZ_JBHLZU010000002.1"/>
</dbReference>
<evidence type="ECO:0000313" key="2">
    <source>
        <dbReference type="EMBL" id="MFB9902826.1"/>
    </source>
</evidence>
<dbReference type="InterPro" id="IPR044855">
    <property type="entry name" value="CoA-Trfase_III_dom3_sf"/>
</dbReference>
<dbReference type="Gene3D" id="3.40.50.10540">
    <property type="entry name" value="Crotonobetainyl-coa:carnitine coa-transferase, domain 1"/>
    <property type="match status" value="1"/>
</dbReference>